<comment type="caution">
    <text evidence="1">The sequence shown here is derived from an EMBL/GenBank/DDBJ whole genome shotgun (WGS) entry which is preliminary data.</text>
</comment>
<dbReference type="InterPro" id="IPR032466">
    <property type="entry name" value="Metal_Hydrolase"/>
</dbReference>
<dbReference type="Pfam" id="PF01026">
    <property type="entry name" value="TatD_DNase"/>
    <property type="match status" value="1"/>
</dbReference>
<dbReference type="RefSeq" id="WP_154460272.1">
    <property type="nucleotide sequence ID" value="NZ_VUMM01000011.1"/>
</dbReference>
<protein>
    <submittedName>
        <fullName evidence="1">Uncharacterized protein</fullName>
    </submittedName>
</protein>
<reference evidence="1 2" key="1">
    <citation type="submission" date="2019-08" db="EMBL/GenBank/DDBJ databases">
        <title>In-depth cultivation of the pig gut microbiome towards novel bacterial diversity and tailored functional studies.</title>
        <authorList>
            <person name="Wylensek D."/>
            <person name="Hitch T.C.A."/>
            <person name="Clavel T."/>
        </authorList>
    </citation>
    <scope>NUCLEOTIDE SEQUENCE [LARGE SCALE GENOMIC DNA]</scope>
    <source>
        <strain evidence="1 2">LKV-178-WT-2G</strain>
    </source>
</reference>
<evidence type="ECO:0000313" key="2">
    <source>
        <dbReference type="Proteomes" id="UP000470082"/>
    </source>
</evidence>
<dbReference type="PANTHER" id="PTHR46124">
    <property type="entry name" value="D-AMINOACYL-TRNA DEACYLASE"/>
    <property type="match status" value="1"/>
</dbReference>
<dbReference type="InterPro" id="IPR001130">
    <property type="entry name" value="TatD-like"/>
</dbReference>
<dbReference type="GO" id="GO:0016788">
    <property type="term" value="F:hydrolase activity, acting on ester bonds"/>
    <property type="evidence" value="ECO:0007669"/>
    <property type="project" value="InterPro"/>
</dbReference>
<dbReference type="SUPFAM" id="SSF51556">
    <property type="entry name" value="Metallo-dependent hydrolases"/>
    <property type="match status" value="1"/>
</dbReference>
<evidence type="ECO:0000313" key="1">
    <source>
        <dbReference type="EMBL" id="MSS01729.1"/>
    </source>
</evidence>
<accession>A0A7X2T3M0</accession>
<dbReference type="Proteomes" id="UP000470082">
    <property type="component" value="Unassembled WGS sequence"/>
</dbReference>
<dbReference type="Gene3D" id="3.20.20.140">
    <property type="entry name" value="Metal-dependent hydrolases"/>
    <property type="match status" value="1"/>
</dbReference>
<dbReference type="EMBL" id="VUMM01000011">
    <property type="protein sequence ID" value="MSS01729.1"/>
    <property type="molecule type" value="Genomic_DNA"/>
</dbReference>
<dbReference type="PANTHER" id="PTHR46124:SF2">
    <property type="entry name" value="D-AMINOACYL-TRNA DEACYLASE"/>
    <property type="match status" value="1"/>
</dbReference>
<organism evidence="1 2">
    <name type="scientific">Floccifex porci</name>
    <dbReference type="NCBI Taxonomy" id="2606629"/>
    <lineage>
        <taxon>Bacteria</taxon>
        <taxon>Bacillati</taxon>
        <taxon>Bacillota</taxon>
        <taxon>Erysipelotrichia</taxon>
        <taxon>Erysipelotrichales</taxon>
        <taxon>Erysipelotrichaceae</taxon>
        <taxon>Floccifex</taxon>
    </lineage>
</organism>
<keyword evidence="2" id="KW-1185">Reference proteome</keyword>
<proteinExistence type="predicted"/>
<gene>
    <name evidence="1" type="ORF">FYJ50_06410</name>
</gene>
<name>A0A7X2T3M0_9FIRM</name>
<sequence>MHDAHFHISDELFKDFQLYSLKGICNISSIEEYHKVQNYLKQYSFCTSIGIHPWKADSIDFKEMEPYLRKAQFIGEIGLDNTWCDVDTKIQMDVFEKQLKLANQLKKPVILHIKGMEKEALPLLKKYENCYVSHWYSCMDHLEEYDEVIDYFTIGPSVGKDEAVTRVAKKIDASKLLIESDGISAIEWATGSKEYIPTLFHSIQMIQAIKGKEIDFDLNFEQLLKRA</sequence>
<dbReference type="AlphaFoldDB" id="A0A7X2T3M0"/>